<sequence length="1318" mass="147063">MKLESGWCLKLALLVFGCFFTLLGSVLVRHAEVFVQRHARRHRIAGLCYLAWLVAGFVDLVSPISINRAMYHLVLGVLGVTVTLTAAFDFRFHDRVRNVASGTLEKHATVTFSEMIEHSFYQGLNLAQILMFHALEQRRWTLWQRWAMLALVTAPWLFRSHFPVNSFSKNYHSVPLQKYSVELLLYRIKKWQYVFYKHALLHGLNVSVALSPRPIKITSKPLFQLYWLALNTSYVMEFFLQTLVKKGKLSQGSHLWLQRLLMSVSSIAAAYVLLDFVYLPIEMEALQGRWVARAATCEALQEALQTRPAVLHISAHTFSARRLLLLEDGVSQAHELNVEQLEKMGPWKELGVLVLHCCGSQWLAEHLGCRALCCSEEVDDRAVCVFCRSFYLWLPEGLHTAFERAKNALGFGPDVGLRAEAKKFVLLPGKKDFSLGPCLGTGVAWPKLPRIQDYFCEVQTMLQIAAALSDEGRRRAILLLGGPGYGKTAFCREFGYHYSGPGRLFGNRVGFAGGQALSRSPQLAQDLEEMVRHGDERQLLVIDDVHLVEDKEGLRCALEGMLQRHHALRLLLTSRQMLGGSWAMLDHGKVVQVHTPVLSTEDCAELFLRRSHRILRFGDFEEGGSKEVVERLKAKELLQSLDWLKALRHMPGRLVEWAAVVNTSLPSLLKHPFLASEAEARGLARKTRQTRLYYIRDNAGLSNVRLQFETLVATAAIFNKELMIPPPSTIDHMDEAFIETDVYSEKALREVINFQLRQGVDLVRDWCPPDSFHLVTTRIEEVDFRTIPLDKDWCFGQMETRISHFECLLGISNEQRTAATQAVFNGLQIRGDLLKEAGQILQSQKLHPGRYAAAHIRRADFSSFRPELFQSMKMEGGMGEVLNTYTHNVPLIVATDAAPGDAAFQDIVKHAKASRVLSTAQMTGAKPRTLKAALLDLILCAEAGTFIGTPDSTFSNSIHTLRRKMEICRQQPDPERRAAVSFLSVKQTVRRGQLKLQNLWFQEGQLSVVGRASASQLQMPQNPMMCWTKVAQFSELPPGAAPLGLERTAVCRGVRSRGESPEGGGARARQSALPSFGPDRHGKTSVKDDMAIAEHRGRRGGAASQTHRWHLVSARRSGASVTPGQSDVAPGASRASTAAAKVTAAAAADRMAPLSRVQAILETQQKDFNSSMEEMRDKICSLMHAGPQQVTSMNSVATIATPTSCTNSACSSRPAKAAAPSPELAEASNLREHACWLWSRLGVSLMSLADRNALLEDENKRLKQELETLDQNIRKTQEAIEQQRLLHQKAPQVEPLSLAAPAAQHVQHVPKPEGPQAR</sequence>
<evidence type="ECO:0000313" key="6">
    <source>
        <dbReference type="Proteomes" id="UP001178507"/>
    </source>
</evidence>
<dbReference type="InterPro" id="IPR027417">
    <property type="entry name" value="P-loop_NTPase"/>
</dbReference>
<feature type="coiled-coil region" evidence="1">
    <location>
        <begin position="1245"/>
        <end position="1286"/>
    </location>
</feature>
<dbReference type="Gene3D" id="3.40.50.11350">
    <property type="match status" value="1"/>
</dbReference>
<feature type="region of interest" description="Disordered" evidence="2">
    <location>
        <begin position="1113"/>
        <end position="1133"/>
    </location>
</feature>
<comment type="caution">
    <text evidence="5">The sequence shown here is derived from an EMBL/GenBank/DDBJ whole genome shotgun (WGS) entry which is preliminary data.</text>
</comment>
<reference evidence="5" key="1">
    <citation type="submission" date="2023-08" db="EMBL/GenBank/DDBJ databases">
        <authorList>
            <person name="Chen Y."/>
            <person name="Shah S."/>
            <person name="Dougan E. K."/>
            <person name="Thang M."/>
            <person name="Chan C."/>
        </authorList>
    </citation>
    <scope>NUCLEOTIDE SEQUENCE</scope>
</reference>
<feature type="transmembrane region" description="Helical" evidence="3">
    <location>
        <begin position="70"/>
        <end position="88"/>
    </location>
</feature>
<dbReference type="SUPFAM" id="SSF52540">
    <property type="entry name" value="P-loop containing nucleoside triphosphate hydrolases"/>
    <property type="match status" value="1"/>
</dbReference>
<dbReference type="GO" id="GO:0016740">
    <property type="term" value="F:transferase activity"/>
    <property type="evidence" value="ECO:0007669"/>
    <property type="project" value="UniProtKB-KW"/>
</dbReference>
<feature type="transmembrane region" description="Helical" evidence="3">
    <location>
        <begin position="12"/>
        <end position="32"/>
    </location>
</feature>
<keyword evidence="3" id="KW-0472">Membrane</keyword>
<proteinExistence type="predicted"/>
<name>A0AA36IE75_9DINO</name>
<evidence type="ECO:0000256" key="1">
    <source>
        <dbReference type="SAM" id="Coils"/>
    </source>
</evidence>
<keyword evidence="3" id="KW-0812">Transmembrane</keyword>
<feature type="region of interest" description="Disordered" evidence="2">
    <location>
        <begin position="1291"/>
        <end position="1318"/>
    </location>
</feature>
<protein>
    <recommendedName>
        <fullName evidence="4">AAA+ ATPase domain-containing protein</fullName>
    </recommendedName>
</protein>
<accession>A0AA36IE75</accession>
<dbReference type="InterPro" id="IPR003593">
    <property type="entry name" value="AAA+_ATPase"/>
</dbReference>
<dbReference type="SMART" id="SM00382">
    <property type="entry name" value="AAA"/>
    <property type="match status" value="1"/>
</dbReference>
<keyword evidence="1" id="KW-0175">Coiled coil</keyword>
<evidence type="ECO:0000313" key="5">
    <source>
        <dbReference type="EMBL" id="CAJ1385839.1"/>
    </source>
</evidence>
<dbReference type="GO" id="GO:0006004">
    <property type="term" value="P:fucose metabolic process"/>
    <property type="evidence" value="ECO:0007669"/>
    <property type="project" value="UniProtKB-KW"/>
</dbReference>
<keyword evidence="3" id="KW-1133">Transmembrane helix</keyword>
<keyword evidence="6" id="KW-1185">Reference proteome</keyword>
<organism evidence="5 6">
    <name type="scientific">Effrenium voratum</name>
    <dbReference type="NCBI Taxonomy" id="2562239"/>
    <lineage>
        <taxon>Eukaryota</taxon>
        <taxon>Sar</taxon>
        <taxon>Alveolata</taxon>
        <taxon>Dinophyceae</taxon>
        <taxon>Suessiales</taxon>
        <taxon>Symbiodiniaceae</taxon>
        <taxon>Effrenium</taxon>
    </lineage>
</organism>
<feature type="region of interest" description="Disordered" evidence="2">
    <location>
        <begin position="1055"/>
        <end position="1085"/>
    </location>
</feature>
<dbReference type="EMBL" id="CAUJNA010001291">
    <property type="protein sequence ID" value="CAJ1385839.1"/>
    <property type="molecule type" value="Genomic_DNA"/>
</dbReference>
<evidence type="ECO:0000256" key="2">
    <source>
        <dbReference type="SAM" id="MobiDB-lite"/>
    </source>
</evidence>
<feature type="domain" description="AAA+ ATPase" evidence="4">
    <location>
        <begin position="473"/>
        <end position="621"/>
    </location>
</feature>
<feature type="transmembrane region" description="Helical" evidence="3">
    <location>
        <begin position="44"/>
        <end position="64"/>
    </location>
</feature>
<evidence type="ECO:0000256" key="3">
    <source>
        <dbReference type="SAM" id="Phobius"/>
    </source>
</evidence>
<dbReference type="Proteomes" id="UP001178507">
    <property type="component" value="Unassembled WGS sequence"/>
</dbReference>
<evidence type="ECO:0000259" key="4">
    <source>
        <dbReference type="SMART" id="SM00382"/>
    </source>
</evidence>
<gene>
    <name evidence="5" type="ORF">EVOR1521_LOCUS12349</name>
</gene>